<keyword evidence="1" id="KW-1133">Transmembrane helix</keyword>
<evidence type="ECO:0000313" key="3">
    <source>
        <dbReference type="Proteomes" id="UP000294200"/>
    </source>
</evidence>
<dbReference type="EMBL" id="MWML01000906">
    <property type="protein sequence ID" value="TCG02016.1"/>
    <property type="molecule type" value="Genomic_DNA"/>
</dbReference>
<sequence length="93" mass="10211">MLALGYPWYLTKFYEATGNHSIAGALFAMALVLRVPASAFVSLLSLARLDVSGRQTVILRRLSHLTFSSPPLYVIVGVLLYLMKINGANGKVW</sequence>
<accession>A0A4R0WWK5</accession>
<evidence type="ECO:0000313" key="2">
    <source>
        <dbReference type="EMBL" id="TCG02016.1"/>
    </source>
</evidence>
<comment type="caution">
    <text evidence="2">The sequence shown here is derived from an EMBL/GenBank/DDBJ whole genome shotgun (WGS) entry which is preliminary data.</text>
</comment>
<dbReference type="AlphaFoldDB" id="A0A4R0WWK5"/>
<keyword evidence="1" id="KW-0472">Membrane</keyword>
<gene>
    <name evidence="2" type="ORF">BZM27_54250</name>
</gene>
<dbReference type="Proteomes" id="UP000294200">
    <property type="component" value="Unassembled WGS sequence"/>
</dbReference>
<feature type="transmembrane region" description="Helical" evidence="1">
    <location>
        <begin position="20"/>
        <end position="44"/>
    </location>
</feature>
<keyword evidence="1" id="KW-0812">Transmembrane</keyword>
<reference evidence="2 3" key="1">
    <citation type="submission" date="2017-02" db="EMBL/GenBank/DDBJ databases">
        <title>Paraburkholderia sophoroidis sp. nov. and Paraburkholderia steynii sp. nov. rhizobial symbionts of the fynbos legume Hypocalyptus sophoroides.</title>
        <authorList>
            <person name="Steenkamp E.T."/>
            <person name="Beukes C.W."/>
            <person name="Van Zyl E."/>
            <person name="Avontuur J."/>
            <person name="Chan W.Y."/>
            <person name="Hassen A."/>
            <person name="Palmer M."/>
            <person name="Mthombeni L."/>
            <person name="Phalane F."/>
            <person name="Sereme K."/>
            <person name="Venter S.N."/>
        </authorList>
    </citation>
    <scope>NUCLEOTIDE SEQUENCE [LARGE SCALE GENOMIC DNA]</scope>
    <source>
        <strain evidence="2 3">HC1.1ba</strain>
    </source>
</reference>
<protein>
    <submittedName>
        <fullName evidence="2">Uncharacterized protein</fullName>
    </submittedName>
</protein>
<name>A0A4R0WWK5_9BURK</name>
<feature type="transmembrane region" description="Helical" evidence="1">
    <location>
        <begin position="65"/>
        <end position="83"/>
    </location>
</feature>
<feature type="non-terminal residue" evidence="2">
    <location>
        <position position="93"/>
    </location>
</feature>
<proteinExistence type="predicted"/>
<keyword evidence="3" id="KW-1185">Reference proteome</keyword>
<organism evidence="2 3">
    <name type="scientific">Paraburkholderia steynii</name>
    <dbReference type="NCBI Taxonomy" id="1245441"/>
    <lineage>
        <taxon>Bacteria</taxon>
        <taxon>Pseudomonadati</taxon>
        <taxon>Pseudomonadota</taxon>
        <taxon>Betaproteobacteria</taxon>
        <taxon>Burkholderiales</taxon>
        <taxon>Burkholderiaceae</taxon>
        <taxon>Paraburkholderia</taxon>
    </lineage>
</organism>
<evidence type="ECO:0000256" key="1">
    <source>
        <dbReference type="SAM" id="Phobius"/>
    </source>
</evidence>